<name>A0A2B4RIU0_STYPI</name>
<dbReference type="Proteomes" id="UP000225706">
    <property type="component" value="Unassembled WGS sequence"/>
</dbReference>
<feature type="region of interest" description="Disordered" evidence="2">
    <location>
        <begin position="30"/>
        <end position="55"/>
    </location>
</feature>
<evidence type="ECO:0000313" key="3">
    <source>
        <dbReference type="EMBL" id="PFX16162.1"/>
    </source>
</evidence>
<sequence length="353" mass="40443">MPEIEHDKILEWYDVEFGRVNDALDEALSHLNERESEETSQATSVSRRSKVSSKSDPVVIKARAVAAQAFAKKPRESAKEKLKELEGQAELQKKLWKAKEEVERVKMEAEPELEKQRSISEEAQKTRLIEAQAIHLEVEAEALENDAHGPSSLQQRLKYFEDEETVPGIKHQQLKVKFQDEEGASNEGLHVETPANTIILRSSMDSLPKLKLHSFEGDPIRWNDWLSMFQSIINDADISRKAKMQHLQNAVVGRAKEALEGYGYSGELYVEALEKLESRFGKSHIVFKAHLKRLRKWVRLSDDRLHEVRRFSDGISTAVKTFKRLGYTNDLHAANNLNMVVDKLPHSLCVKWK</sequence>
<organism evidence="3 4">
    <name type="scientific">Stylophora pistillata</name>
    <name type="common">Smooth cauliflower coral</name>
    <dbReference type="NCBI Taxonomy" id="50429"/>
    <lineage>
        <taxon>Eukaryota</taxon>
        <taxon>Metazoa</taxon>
        <taxon>Cnidaria</taxon>
        <taxon>Anthozoa</taxon>
        <taxon>Hexacorallia</taxon>
        <taxon>Scleractinia</taxon>
        <taxon>Astrocoeniina</taxon>
        <taxon>Pocilloporidae</taxon>
        <taxon>Stylophora</taxon>
    </lineage>
</organism>
<evidence type="ECO:0000256" key="2">
    <source>
        <dbReference type="SAM" id="MobiDB-lite"/>
    </source>
</evidence>
<dbReference type="InterPro" id="IPR005312">
    <property type="entry name" value="DUF1759"/>
</dbReference>
<dbReference type="PANTHER" id="PTHR47331">
    <property type="entry name" value="PHD-TYPE DOMAIN-CONTAINING PROTEIN"/>
    <property type="match status" value="1"/>
</dbReference>
<reference evidence="4" key="1">
    <citation type="journal article" date="2017" name="bioRxiv">
        <title>Comparative analysis of the genomes of Stylophora pistillata and Acropora digitifera provides evidence for extensive differences between species of corals.</title>
        <authorList>
            <person name="Voolstra C.R."/>
            <person name="Li Y."/>
            <person name="Liew Y.J."/>
            <person name="Baumgarten S."/>
            <person name="Zoccola D."/>
            <person name="Flot J.-F."/>
            <person name="Tambutte S."/>
            <person name="Allemand D."/>
            <person name="Aranda M."/>
        </authorList>
    </citation>
    <scope>NUCLEOTIDE SEQUENCE [LARGE SCALE GENOMIC DNA]</scope>
</reference>
<keyword evidence="4" id="KW-1185">Reference proteome</keyword>
<comment type="caution">
    <text evidence="3">The sequence shown here is derived from an EMBL/GenBank/DDBJ whole genome shotgun (WGS) entry which is preliminary data.</text>
</comment>
<dbReference type="AlphaFoldDB" id="A0A2B4RIU0"/>
<dbReference type="Pfam" id="PF03564">
    <property type="entry name" value="DUF1759"/>
    <property type="match status" value="1"/>
</dbReference>
<feature type="coiled-coil region" evidence="1">
    <location>
        <begin position="75"/>
        <end position="108"/>
    </location>
</feature>
<gene>
    <name evidence="3" type="ORF">AWC38_SpisGene19578</name>
</gene>
<keyword evidence="1" id="KW-0175">Coiled coil</keyword>
<evidence type="ECO:0000313" key="4">
    <source>
        <dbReference type="Proteomes" id="UP000225706"/>
    </source>
</evidence>
<accession>A0A2B4RIU0</accession>
<protein>
    <submittedName>
        <fullName evidence="3">Uncharacterized protein</fullName>
    </submittedName>
</protein>
<dbReference type="EMBL" id="LSMT01000569">
    <property type="protein sequence ID" value="PFX16162.1"/>
    <property type="molecule type" value="Genomic_DNA"/>
</dbReference>
<proteinExistence type="predicted"/>
<evidence type="ECO:0000256" key="1">
    <source>
        <dbReference type="SAM" id="Coils"/>
    </source>
</evidence>